<comment type="similarity">
    <text evidence="2">Belongs to the RENT3 family.</text>
</comment>
<dbReference type="GO" id="GO:0005730">
    <property type="term" value="C:nucleolus"/>
    <property type="evidence" value="ECO:0007669"/>
    <property type="project" value="TreeGrafter"/>
</dbReference>
<dbReference type="CDD" id="cd12455">
    <property type="entry name" value="RRM_like_Smg4_UPF3"/>
    <property type="match status" value="1"/>
</dbReference>
<accession>T1HAH8</accession>
<dbReference type="InterPro" id="IPR035979">
    <property type="entry name" value="RBD_domain_sf"/>
</dbReference>
<protein>
    <submittedName>
        <fullName evidence="7">Smg4_UPF3 domain-containing protein</fullName>
    </submittedName>
</protein>
<dbReference type="HOGENOM" id="CLU_326152_0_0_1"/>
<name>T1HAH8_RHOPR</name>
<dbReference type="Gene3D" id="3.30.70.330">
    <property type="match status" value="1"/>
</dbReference>
<evidence type="ECO:0000313" key="8">
    <source>
        <dbReference type="Proteomes" id="UP000015103"/>
    </source>
</evidence>
<dbReference type="GO" id="GO:0045727">
    <property type="term" value="P:positive regulation of translation"/>
    <property type="evidence" value="ECO:0007669"/>
    <property type="project" value="TreeGrafter"/>
</dbReference>
<feature type="compositionally biased region" description="Basic and acidic residues" evidence="5">
    <location>
        <begin position="503"/>
        <end position="587"/>
    </location>
</feature>
<feature type="compositionally biased region" description="Basic and acidic residues" evidence="5">
    <location>
        <begin position="594"/>
        <end position="665"/>
    </location>
</feature>
<evidence type="ECO:0000313" key="7">
    <source>
        <dbReference type="EnsemblMetazoa" id="RPRC001033-PA"/>
    </source>
</evidence>
<keyword evidence="8" id="KW-1185">Reference proteome</keyword>
<sequence length="884" mass="101944">MEAECEDPNSLGESIGDEDISEINEKLPQKLEENQVPTPNVDVKEDAGDVDKTQIVEPTGSLQSESQKVESVPEVSRNTEHVYENGKRKIKEEKPPTKVVVRRLPPLMTKEIFLEQVSPLPPYDYMYFVSGDLSYGIHSFSRAYLNFINQEDVFTFTRTFDNYVFVDAKGQEYPAVVEFSPFQRVPKQRSKKKDTLTGTIESDSLYVSFKENLLAEALENSKPGAKSMKQHYFETEISTTEEINTTPLLEYLKQRRAEKARIRDERREEKKRKEAERKLKQKAKEKKLDGDEEETKDVKIHHCTVSAEKSFNKGEFTLLLKSEREKVTEKIIATDDKESNSASKGIFAKESFINSDKIIIKKRKERNVDNVNFPSEMLEHNNNILLKHRKPCKESNPEYHCNRQSSISSKNSDLEETKSNSSQIRVVTSICEVKKAEKQTQYLRKILGLSSQDNSSSTEMDTMKSSSLDKFCSTLDSVSLGILTDSGKQRIWTNIDMVLQAKDRRERDGKDKDNKALKKKEEKDKQLKENRTREFKNRSGKSYQEERIRQAERREERKKESSNLCYDNKKSETHNQDGKDHDERPETADTPPVQEEKCRSYIEKKRAYENRKKTELDEWKGDDGDKRIKTDRNRGERRQRERERKRREEFASRKGFDKKSSDIEKKKTKSYKSSSNEHTADTKEIVSETDKNIKATDSAEVPEGQCDSKETYQGKGKENINEINDVNSDEIENSAVTQRRKSLESGVLAPDIRKSEGFNVSSKRRNSLESVSVVNTKLVLDKSKEKTNKTSDSKHLEETGTKRVKNEKSKILNNDIVKKTKMNSNPNNVKEEQVNNEPSGQEKANANNENETIKASDLNTKSSETSNSAQRNKDPRSDRRIRNK</sequence>
<evidence type="ECO:0000259" key="6">
    <source>
        <dbReference type="Pfam" id="PF03467"/>
    </source>
</evidence>
<dbReference type="SUPFAM" id="SSF54928">
    <property type="entry name" value="RNA-binding domain, RBD"/>
    <property type="match status" value="1"/>
</dbReference>
<feature type="compositionally biased region" description="Basic and acidic residues" evidence="5">
    <location>
        <begin position="779"/>
        <end position="810"/>
    </location>
</feature>
<dbReference type="EnsemblMetazoa" id="RPRC001033-RA">
    <property type="protein sequence ID" value="RPRC001033-PA"/>
    <property type="gene ID" value="RPRC001033"/>
</dbReference>
<feature type="region of interest" description="Disordered" evidence="5">
    <location>
        <begin position="1"/>
        <end position="78"/>
    </location>
</feature>
<evidence type="ECO:0000256" key="5">
    <source>
        <dbReference type="SAM" id="MobiDB-lite"/>
    </source>
</evidence>
<feature type="compositionally biased region" description="Basic and acidic residues" evidence="5">
    <location>
        <begin position="23"/>
        <end position="33"/>
    </location>
</feature>
<dbReference type="InParanoid" id="T1HAH8"/>
<reference evidence="7" key="1">
    <citation type="submission" date="2015-05" db="UniProtKB">
        <authorList>
            <consortium name="EnsemblMetazoa"/>
        </authorList>
    </citation>
    <scope>IDENTIFICATION</scope>
</reference>
<feature type="compositionally biased region" description="Basic and acidic residues" evidence="5">
    <location>
        <begin position="871"/>
        <end position="884"/>
    </location>
</feature>
<dbReference type="PANTHER" id="PTHR13112:SF0">
    <property type="entry name" value="FI21285P1"/>
    <property type="match status" value="1"/>
</dbReference>
<evidence type="ECO:0000256" key="1">
    <source>
        <dbReference type="ARBA" id="ARBA00004123"/>
    </source>
</evidence>
<feature type="compositionally biased region" description="Basic and acidic residues" evidence="5">
    <location>
        <begin position="706"/>
        <end position="720"/>
    </location>
</feature>
<dbReference type="AlphaFoldDB" id="T1HAH8"/>
<dbReference type="PANTHER" id="PTHR13112">
    <property type="entry name" value="UPF3 REGULATOR OF NONSENSE TRANSCRIPTS-LIKE PROTEIN"/>
    <property type="match status" value="1"/>
</dbReference>
<proteinExistence type="inferred from homology"/>
<dbReference type="FunFam" id="3.30.70.330:FF:000717">
    <property type="entry name" value="regulator of nonsense transcripts 3B"/>
    <property type="match status" value="1"/>
</dbReference>
<evidence type="ECO:0000256" key="3">
    <source>
        <dbReference type="ARBA" id="ARBA00023161"/>
    </source>
</evidence>
<dbReference type="Proteomes" id="UP000015103">
    <property type="component" value="Unassembled WGS sequence"/>
</dbReference>
<keyword evidence="3" id="KW-0866">Nonsense-mediated mRNA decay</keyword>
<dbReference type="GO" id="GO:0003729">
    <property type="term" value="F:mRNA binding"/>
    <property type="evidence" value="ECO:0007669"/>
    <property type="project" value="TreeGrafter"/>
</dbReference>
<evidence type="ECO:0000256" key="2">
    <source>
        <dbReference type="ARBA" id="ARBA00005991"/>
    </source>
</evidence>
<feature type="compositionally biased region" description="Basic and acidic residues" evidence="5">
    <location>
        <begin position="678"/>
        <end position="694"/>
    </location>
</feature>
<dbReference type="STRING" id="13249.T1HAH8"/>
<dbReference type="GO" id="GO:0005737">
    <property type="term" value="C:cytoplasm"/>
    <property type="evidence" value="ECO:0007669"/>
    <property type="project" value="TreeGrafter"/>
</dbReference>
<keyword evidence="4" id="KW-0539">Nucleus</keyword>
<organism evidence="7 8">
    <name type="scientific">Rhodnius prolixus</name>
    <name type="common">Triatomid bug</name>
    <dbReference type="NCBI Taxonomy" id="13249"/>
    <lineage>
        <taxon>Eukaryota</taxon>
        <taxon>Metazoa</taxon>
        <taxon>Ecdysozoa</taxon>
        <taxon>Arthropoda</taxon>
        <taxon>Hexapoda</taxon>
        <taxon>Insecta</taxon>
        <taxon>Pterygota</taxon>
        <taxon>Neoptera</taxon>
        <taxon>Paraneoptera</taxon>
        <taxon>Hemiptera</taxon>
        <taxon>Heteroptera</taxon>
        <taxon>Panheteroptera</taxon>
        <taxon>Cimicomorpha</taxon>
        <taxon>Reduviidae</taxon>
        <taxon>Triatominae</taxon>
        <taxon>Rhodnius</taxon>
    </lineage>
</organism>
<dbReference type="InterPro" id="IPR005120">
    <property type="entry name" value="UPF3_dom"/>
</dbReference>
<comment type="subcellular location">
    <subcellularLocation>
        <location evidence="1">Nucleus</location>
    </subcellularLocation>
</comment>
<feature type="region of interest" description="Disordered" evidence="5">
    <location>
        <begin position="503"/>
        <end position="884"/>
    </location>
</feature>
<feature type="compositionally biased region" description="Polar residues" evidence="5">
    <location>
        <begin position="857"/>
        <end position="870"/>
    </location>
</feature>
<dbReference type="eggNOG" id="KOG1295">
    <property type="taxonomic scope" value="Eukaryota"/>
</dbReference>
<dbReference type="OMA" id="QHAGKEY"/>
<dbReference type="InterPro" id="IPR039722">
    <property type="entry name" value="Upf3"/>
</dbReference>
<feature type="domain" description="UPF3" evidence="6">
    <location>
        <begin position="96"/>
        <end position="256"/>
    </location>
</feature>
<feature type="compositionally biased region" description="Basic and acidic residues" evidence="5">
    <location>
        <begin position="259"/>
        <end position="278"/>
    </location>
</feature>
<dbReference type="Pfam" id="PF03467">
    <property type="entry name" value="Smg4_UPF3"/>
    <property type="match status" value="1"/>
</dbReference>
<dbReference type="VEuPathDB" id="VectorBase:RPRC001033"/>
<feature type="compositionally biased region" description="Polar residues" evidence="5">
    <location>
        <begin position="402"/>
        <end position="411"/>
    </location>
</feature>
<feature type="compositionally biased region" description="Polar residues" evidence="5">
    <location>
        <begin position="835"/>
        <end position="850"/>
    </location>
</feature>
<feature type="region of interest" description="Disordered" evidence="5">
    <location>
        <begin position="259"/>
        <end position="294"/>
    </location>
</feature>
<feature type="region of interest" description="Disordered" evidence="5">
    <location>
        <begin position="395"/>
        <end position="419"/>
    </location>
</feature>
<dbReference type="InterPro" id="IPR012677">
    <property type="entry name" value="Nucleotide-bd_a/b_plait_sf"/>
</dbReference>
<feature type="compositionally biased region" description="Basic and acidic residues" evidence="5">
    <location>
        <begin position="42"/>
        <end position="54"/>
    </location>
</feature>
<evidence type="ECO:0000256" key="4">
    <source>
        <dbReference type="ARBA" id="ARBA00023242"/>
    </source>
</evidence>
<dbReference type="GO" id="GO:0000184">
    <property type="term" value="P:nuclear-transcribed mRNA catabolic process, nonsense-mediated decay"/>
    <property type="evidence" value="ECO:0007669"/>
    <property type="project" value="UniProtKB-KW"/>
</dbReference>
<dbReference type="EMBL" id="ACPB03004822">
    <property type="status" value="NOT_ANNOTATED_CDS"/>
    <property type="molecule type" value="Genomic_DNA"/>
</dbReference>